<dbReference type="Gene3D" id="3.40.50.620">
    <property type="entry name" value="HUPs"/>
    <property type="match status" value="1"/>
</dbReference>
<dbReference type="PANTHER" id="PTHR43196:SF2">
    <property type="entry name" value="PHOSPHOADENOSINE PHOSPHOSULFATE REDUCTASE"/>
    <property type="match status" value="1"/>
</dbReference>
<dbReference type="EMBL" id="CP063364">
    <property type="protein sequence ID" value="QRG10109.1"/>
    <property type="molecule type" value="Genomic_DNA"/>
</dbReference>
<keyword evidence="3" id="KW-1185">Reference proteome</keyword>
<organism evidence="2 3">
    <name type="scientific">Xanthobacter dioxanivorans</name>
    <dbReference type="NCBI Taxonomy" id="2528964"/>
    <lineage>
        <taxon>Bacteria</taxon>
        <taxon>Pseudomonadati</taxon>
        <taxon>Pseudomonadota</taxon>
        <taxon>Alphaproteobacteria</taxon>
        <taxon>Hyphomicrobiales</taxon>
        <taxon>Xanthobacteraceae</taxon>
        <taxon>Xanthobacter</taxon>
    </lineage>
</organism>
<dbReference type="GO" id="GO:0003824">
    <property type="term" value="F:catalytic activity"/>
    <property type="evidence" value="ECO:0007669"/>
    <property type="project" value="InterPro"/>
</dbReference>
<sequence length="366" mass="40209">MPEALITSEIEHLVRSGAPVAIGVSGGKDSQAAALATFRKLDQLGHAGPRVLVHADLGVVEWNDSLPVCEKLARHLGVELLVVRRKAGGLMERWESRWASSVERYTSLSTVTLVPCWSTPQLRFCTSELKTKVILPELKRRFPGQVVINVTGIRRAESASRSRATVASPEADGRVWNWRPIVEWSEQEVFAAIAGAGLQAHPAYTDFGMSRVSCRFCIMSSLPDMRAAAAQPEARELLIRMVELEITSTFAFQGARWLGDVAAQQLGPAVLARVAAAKESARRRAAAEKRITKAMLYVKGWPTRMLTDEEADILASVRREVCQIVGITSAILDRDSIHQRYAELLSNKTARSSVASTKTEPHLAHL</sequence>
<evidence type="ECO:0000259" key="1">
    <source>
        <dbReference type="Pfam" id="PF01507"/>
    </source>
</evidence>
<dbReference type="KEGG" id="xdi:EZH22_30755"/>
<geneLocation type="plasmid" evidence="2 3">
    <name>unnamed2</name>
</geneLocation>
<dbReference type="AlphaFoldDB" id="A0A974PUP6"/>
<protein>
    <submittedName>
        <fullName evidence="2">Phosphoadenosine phosphosulfate reductase family protein</fullName>
    </submittedName>
</protein>
<dbReference type="RefSeq" id="WP_203196990.1">
    <property type="nucleotide sequence ID" value="NZ_CP063364.1"/>
</dbReference>
<gene>
    <name evidence="2" type="ORF">EZH22_30755</name>
</gene>
<proteinExistence type="predicted"/>
<keyword evidence="2" id="KW-0614">Plasmid</keyword>
<evidence type="ECO:0000313" key="3">
    <source>
        <dbReference type="Proteomes" id="UP000596427"/>
    </source>
</evidence>
<name>A0A974PUP6_9HYPH</name>
<dbReference type="PANTHER" id="PTHR43196">
    <property type="entry name" value="SULFATE ADENYLYLTRANSFERASE SUBUNIT 2"/>
    <property type="match status" value="1"/>
</dbReference>
<dbReference type="Pfam" id="PF01507">
    <property type="entry name" value="PAPS_reduct"/>
    <property type="match status" value="1"/>
</dbReference>
<dbReference type="SUPFAM" id="SSF52402">
    <property type="entry name" value="Adenine nucleotide alpha hydrolases-like"/>
    <property type="match status" value="1"/>
</dbReference>
<evidence type="ECO:0000313" key="2">
    <source>
        <dbReference type="EMBL" id="QRG10109.1"/>
    </source>
</evidence>
<reference evidence="2 3" key="1">
    <citation type="submission" date="2020-10" db="EMBL/GenBank/DDBJ databases">
        <title>Degradation of 1,4-Dioxane by Xanthobacter sp. YN2, via a Novel Group-2 Soluble Di-Iron Monooxygenase.</title>
        <authorList>
            <person name="Ma F."/>
            <person name="Wang Y."/>
            <person name="Yang J."/>
            <person name="Guo H."/>
            <person name="Su D."/>
            <person name="Yu L."/>
        </authorList>
    </citation>
    <scope>NUCLEOTIDE SEQUENCE [LARGE SCALE GENOMIC DNA]</scope>
    <source>
        <strain evidence="2 3">YN2</strain>
        <plasmid evidence="2 3">unnamed2</plasmid>
    </source>
</reference>
<accession>A0A974PUP6</accession>
<feature type="domain" description="Phosphoadenosine phosphosulphate reductase" evidence="1">
    <location>
        <begin position="21"/>
        <end position="217"/>
    </location>
</feature>
<dbReference type="InterPro" id="IPR002500">
    <property type="entry name" value="PAPS_reduct_dom"/>
</dbReference>
<dbReference type="InterPro" id="IPR014729">
    <property type="entry name" value="Rossmann-like_a/b/a_fold"/>
</dbReference>
<dbReference type="InterPro" id="IPR050128">
    <property type="entry name" value="Sulfate_adenylyltrnsfr_sub2"/>
</dbReference>
<dbReference type="Proteomes" id="UP000596427">
    <property type="component" value="Plasmid unnamed2"/>
</dbReference>